<feature type="non-terminal residue" evidence="1">
    <location>
        <position position="1"/>
    </location>
</feature>
<comment type="caution">
    <text evidence="1">The sequence shown here is derived from an EMBL/GenBank/DDBJ whole genome shotgun (WGS) entry which is preliminary data.</text>
</comment>
<protein>
    <submittedName>
        <fullName evidence="1">Uncharacterized protein</fullName>
    </submittedName>
</protein>
<evidence type="ECO:0000313" key="1">
    <source>
        <dbReference type="EMBL" id="OZF79158.1"/>
    </source>
</evidence>
<organism evidence="1 2">
    <name type="scientific">Caenorhabditis remanei</name>
    <name type="common">Caenorhabditis vulgaris</name>
    <dbReference type="NCBI Taxonomy" id="31234"/>
    <lineage>
        <taxon>Eukaryota</taxon>
        <taxon>Metazoa</taxon>
        <taxon>Ecdysozoa</taxon>
        <taxon>Nematoda</taxon>
        <taxon>Chromadorea</taxon>
        <taxon>Rhabditida</taxon>
        <taxon>Rhabditina</taxon>
        <taxon>Rhabditomorpha</taxon>
        <taxon>Rhabditoidea</taxon>
        <taxon>Rhabditidae</taxon>
        <taxon>Peloderinae</taxon>
        <taxon>Caenorhabditis</taxon>
    </lineage>
</organism>
<dbReference type="CTD" id="9813930"/>
<reference evidence="1" key="1">
    <citation type="submission" date="2017-08" db="EMBL/GenBank/DDBJ databases">
        <authorList>
            <person name="de Groot N.N."/>
        </authorList>
    </citation>
    <scope>NUCLEOTIDE SEQUENCE [LARGE SCALE GENOMIC DNA]</scope>
    <source>
        <strain evidence="1">PX439</strain>
    </source>
</reference>
<sequence length="111" mass="12520">MARLVAVLLLLGLLHPVLSIRCFRTDEFHKKIIDNQKACTAQFDPQDGTSSFSGLQKLPKSFTHQNDGCVLKTQRSRVGEVFDLWDCACFTDLCNAPISFKQFKHAQYSLA</sequence>
<dbReference type="Proteomes" id="UP000216624">
    <property type="component" value="Unassembled WGS sequence"/>
</dbReference>
<proteinExistence type="predicted"/>
<dbReference type="HOGENOM" id="CLU_158838_0_0_1"/>
<evidence type="ECO:0000313" key="2">
    <source>
        <dbReference type="Proteomes" id="UP000216624"/>
    </source>
</evidence>
<dbReference type="KEGG" id="crq:GCK72_026027"/>
<accession>A0A260Z0E8</accession>
<gene>
    <name evidence="1" type="ORF">FL82_18415</name>
</gene>
<keyword evidence="2" id="KW-1185">Reference proteome</keyword>
<name>A0A260Z0E8_CAERE</name>
<dbReference type="EMBL" id="NMWX01000499">
    <property type="protein sequence ID" value="OZF79158.1"/>
    <property type="molecule type" value="Genomic_DNA"/>
</dbReference>